<keyword evidence="2" id="KW-1185">Reference proteome</keyword>
<dbReference type="AlphaFoldDB" id="A0A560FBF1"/>
<sequence length="88" mass="10531">MFVVTYIEKAANPENIKQLNRGWFDMFSFTSRLRRKFGTTLEHHREVMQVLDEIEIEMEERWQGILESASYQRALITTHVPSVEVQWT</sequence>
<organism evidence="1 2">
    <name type="scientific">Nitrospirillum amazonense</name>
    <dbReference type="NCBI Taxonomy" id="28077"/>
    <lineage>
        <taxon>Bacteria</taxon>
        <taxon>Pseudomonadati</taxon>
        <taxon>Pseudomonadota</taxon>
        <taxon>Alphaproteobacteria</taxon>
        <taxon>Rhodospirillales</taxon>
        <taxon>Azospirillaceae</taxon>
        <taxon>Nitrospirillum</taxon>
    </lineage>
</organism>
<dbReference type="RefSeq" id="WP_186464592.1">
    <property type="nucleotide sequence ID" value="NZ_JAYNFR010000033.1"/>
</dbReference>
<dbReference type="Proteomes" id="UP000316545">
    <property type="component" value="Unassembled WGS sequence"/>
</dbReference>
<evidence type="ECO:0000313" key="2">
    <source>
        <dbReference type="Proteomes" id="UP000316545"/>
    </source>
</evidence>
<proteinExistence type="predicted"/>
<reference evidence="1 2" key="1">
    <citation type="submission" date="2019-06" db="EMBL/GenBank/DDBJ databases">
        <title>Genomic Encyclopedia of Type Strains, Phase IV (KMG-V): Genome sequencing to study the core and pangenomes of soil and plant-associated prokaryotes.</title>
        <authorList>
            <person name="Whitman W."/>
        </authorList>
    </citation>
    <scope>NUCLEOTIDE SEQUENCE [LARGE SCALE GENOMIC DNA]</scope>
    <source>
        <strain evidence="1 2">BR 11865</strain>
    </source>
</reference>
<protein>
    <submittedName>
        <fullName evidence="1">Uncharacterized protein</fullName>
    </submittedName>
</protein>
<comment type="caution">
    <text evidence="1">The sequence shown here is derived from an EMBL/GenBank/DDBJ whole genome shotgun (WGS) entry which is preliminary data.</text>
</comment>
<name>A0A560FBF1_9PROT</name>
<evidence type="ECO:0000313" key="1">
    <source>
        <dbReference type="EMBL" id="TWB18946.1"/>
    </source>
</evidence>
<accession>A0A560FBF1</accession>
<dbReference type="EMBL" id="VITO01000023">
    <property type="protein sequence ID" value="TWB18946.1"/>
    <property type="molecule type" value="Genomic_DNA"/>
</dbReference>
<gene>
    <name evidence="1" type="ORF">FBZ88_123105</name>
</gene>